<proteinExistence type="predicted"/>
<reference evidence="2" key="1">
    <citation type="submission" date="2020-05" db="EMBL/GenBank/DDBJ databases">
        <title>Mycena genomes resolve the evolution of fungal bioluminescence.</title>
        <authorList>
            <person name="Tsai I.J."/>
        </authorList>
    </citation>
    <scope>NUCLEOTIDE SEQUENCE</scope>
    <source>
        <strain evidence="2">CCC161011</strain>
    </source>
</reference>
<keyword evidence="3" id="KW-1185">Reference proteome</keyword>
<accession>A0A8H7CI97</accession>
<dbReference type="Proteomes" id="UP000620124">
    <property type="component" value="Unassembled WGS sequence"/>
</dbReference>
<feature type="compositionally biased region" description="Polar residues" evidence="1">
    <location>
        <begin position="128"/>
        <end position="143"/>
    </location>
</feature>
<evidence type="ECO:0000313" key="3">
    <source>
        <dbReference type="Proteomes" id="UP000620124"/>
    </source>
</evidence>
<organism evidence="2 3">
    <name type="scientific">Mycena venus</name>
    <dbReference type="NCBI Taxonomy" id="2733690"/>
    <lineage>
        <taxon>Eukaryota</taxon>
        <taxon>Fungi</taxon>
        <taxon>Dikarya</taxon>
        <taxon>Basidiomycota</taxon>
        <taxon>Agaricomycotina</taxon>
        <taxon>Agaricomycetes</taxon>
        <taxon>Agaricomycetidae</taxon>
        <taxon>Agaricales</taxon>
        <taxon>Marasmiineae</taxon>
        <taxon>Mycenaceae</taxon>
        <taxon>Mycena</taxon>
    </lineage>
</organism>
<protein>
    <submittedName>
        <fullName evidence="2">Uncharacterized protein</fullName>
    </submittedName>
</protein>
<comment type="caution">
    <text evidence="2">The sequence shown here is derived from an EMBL/GenBank/DDBJ whole genome shotgun (WGS) entry which is preliminary data.</text>
</comment>
<evidence type="ECO:0000313" key="2">
    <source>
        <dbReference type="EMBL" id="KAF7338694.1"/>
    </source>
</evidence>
<name>A0A8H7CI97_9AGAR</name>
<feature type="compositionally biased region" description="Polar residues" evidence="1">
    <location>
        <begin position="156"/>
        <end position="173"/>
    </location>
</feature>
<feature type="region of interest" description="Disordered" evidence="1">
    <location>
        <begin position="128"/>
        <end position="177"/>
    </location>
</feature>
<dbReference type="OrthoDB" id="2959575at2759"/>
<evidence type="ECO:0000256" key="1">
    <source>
        <dbReference type="SAM" id="MobiDB-lite"/>
    </source>
</evidence>
<sequence length="257" mass="28648">MESALAPGVGDTTVWDAMVDALQKALAFEARPDKFAEITRKLQELSDETLRFTQPIFPQKAALDLFVERSIESFPDFFGFCREDVELLHHLQRYAACFVAYKTGYFDDPNTTKRLRIKILPPKLASRTEITTSGDESTRTPVTKSPRITILPPRSRPQTESTSGGESSRQPESMGNLLDSGKTAIETFLAGCHPPMSHLFEGFQRARITGEIHLQALAGRAEDDLREYITSSEIAIAQTALEVEALVQALVRKKSQM</sequence>
<gene>
    <name evidence="2" type="ORF">MVEN_02096100</name>
</gene>
<dbReference type="EMBL" id="JACAZI010000021">
    <property type="protein sequence ID" value="KAF7338694.1"/>
    <property type="molecule type" value="Genomic_DNA"/>
</dbReference>
<dbReference type="AlphaFoldDB" id="A0A8H7CI97"/>